<accession>A0A316YKJ2</accession>
<feature type="region of interest" description="Disordered" evidence="1">
    <location>
        <begin position="55"/>
        <end position="83"/>
    </location>
</feature>
<dbReference type="InParanoid" id="A0A316YKJ2"/>
<organism evidence="2 3">
    <name type="scientific">Acaromyces ingoldii</name>
    <dbReference type="NCBI Taxonomy" id="215250"/>
    <lineage>
        <taxon>Eukaryota</taxon>
        <taxon>Fungi</taxon>
        <taxon>Dikarya</taxon>
        <taxon>Basidiomycota</taxon>
        <taxon>Ustilaginomycotina</taxon>
        <taxon>Exobasidiomycetes</taxon>
        <taxon>Exobasidiales</taxon>
        <taxon>Cryptobasidiaceae</taxon>
        <taxon>Acaromyces</taxon>
    </lineage>
</organism>
<keyword evidence="3" id="KW-1185">Reference proteome</keyword>
<reference evidence="2 3" key="1">
    <citation type="journal article" date="2018" name="Mol. Biol. Evol.">
        <title>Broad Genomic Sampling Reveals a Smut Pathogenic Ancestry of the Fungal Clade Ustilaginomycotina.</title>
        <authorList>
            <person name="Kijpornyongpan T."/>
            <person name="Mondo S.J."/>
            <person name="Barry K."/>
            <person name="Sandor L."/>
            <person name="Lee J."/>
            <person name="Lipzen A."/>
            <person name="Pangilinan J."/>
            <person name="LaButti K."/>
            <person name="Hainaut M."/>
            <person name="Henrissat B."/>
            <person name="Grigoriev I.V."/>
            <person name="Spatafora J.W."/>
            <person name="Aime M.C."/>
        </authorList>
    </citation>
    <scope>NUCLEOTIDE SEQUENCE [LARGE SCALE GENOMIC DNA]</scope>
    <source>
        <strain evidence="2 3">MCA 4198</strain>
    </source>
</reference>
<protein>
    <submittedName>
        <fullName evidence="2">Uncharacterized protein</fullName>
    </submittedName>
</protein>
<evidence type="ECO:0000256" key="1">
    <source>
        <dbReference type="SAM" id="MobiDB-lite"/>
    </source>
</evidence>
<dbReference type="EMBL" id="KZ819636">
    <property type="protein sequence ID" value="PWN89947.1"/>
    <property type="molecule type" value="Genomic_DNA"/>
</dbReference>
<gene>
    <name evidence="2" type="ORF">FA10DRAFT_101002</name>
</gene>
<sequence length="193" mass="20626">MATYEGAADISMVEQGEEVSSSIPSTSLSVQLLNQLLASRRDRYRALRASGQAGGSIVFHQPSQAQNGKEGPGEGANGESKSAVRTTHMVLRILGLSFIVPMVTLSDDGLPKTLDREGFSVKAALETMAKALSMAKEGTRAHRGVEFLPPSRAPQSMHGSCRASSPQPPSCMRAAAVFRTPHRTRTRCTSTRT</sequence>
<dbReference type="GeneID" id="37039741"/>
<dbReference type="AlphaFoldDB" id="A0A316YKJ2"/>
<dbReference type="Proteomes" id="UP000245768">
    <property type="component" value="Unassembled WGS sequence"/>
</dbReference>
<dbReference type="RefSeq" id="XP_025377145.1">
    <property type="nucleotide sequence ID" value="XM_025517825.1"/>
</dbReference>
<proteinExistence type="predicted"/>
<evidence type="ECO:0000313" key="3">
    <source>
        <dbReference type="Proteomes" id="UP000245768"/>
    </source>
</evidence>
<name>A0A316YKJ2_9BASI</name>
<evidence type="ECO:0000313" key="2">
    <source>
        <dbReference type="EMBL" id="PWN89947.1"/>
    </source>
</evidence>